<evidence type="ECO:0000256" key="3">
    <source>
        <dbReference type="ARBA" id="ARBA00022475"/>
    </source>
</evidence>
<reference evidence="7 8" key="1">
    <citation type="submission" date="2020-06" db="EMBL/GenBank/DDBJ databases">
        <title>Whole-genome sequence of Allochromatium humboldtianum DSM 21881, type strain.</title>
        <authorList>
            <person name="Kyndt J.A."/>
            <person name="Meyer T.E."/>
        </authorList>
    </citation>
    <scope>NUCLEOTIDE SEQUENCE [LARGE SCALE GENOMIC DNA]</scope>
    <source>
        <strain evidence="7 8">DSM 21881</strain>
    </source>
</reference>
<dbReference type="GO" id="GO:0008324">
    <property type="term" value="F:monoatomic cation transmembrane transporter activity"/>
    <property type="evidence" value="ECO:0007669"/>
    <property type="project" value="InterPro"/>
</dbReference>
<protein>
    <submittedName>
        <fullName evidence="7">Na+/H+ antiporter subunit E</fullName>
    </submittedName>
</protein>
<keyword evidence="3" id="KW-1003">Cell membrane</keyword>
<evidence type="ECO:0000313" key="8">
    <source>
        <dbReference type="Proteomes" id="UP000592294"/>
    </source>
</evidence>
<gene>
    <name evidence="7" type="ORF">HW932_06905</name>
</gene>
<evidence type="ECO:0000256" key="4">
    <source>
        <dbReference type="ARBA" id="ARBA00022692"/>
    </source>
</evidence>
<dbReference type="AlphaFoldDB" id="A0A850RCJ3"/>
<name>A0A850RCJ3_9GAMM</name>
<dbReference type="PANTHER" id="PTHR34584">
    <property type="entry name" value="NA(+)/H(+) ANTIPORTER SUBUNIT E1"/>
    <property type="match status" value="1"/>
</dbReference>
<proteinExistence type="inferred from homology"/>
<organism evidence="7 8">
    <name type="scientific">Allochromatium humboldtianum</name>
    <dbReference type="NCBI Taxonomy" id="504901"/>
    <lineage>
        <taxon>Bacteria</taxon>
        <taxon>Pseudomonadati</taxon>
        <taxon>Pseudomonadota</taxon>
        <taxon>Gammaproteobacteria</taxon>
        <taxon>Chromatiales</taxon>
        <taxon>Chromatiaceae</taxon>
        <taxon>Allochromatium</taxon>
    </lineage>
</organism>
<comment type="caution">
    <text evidence="7">The sequence shown here is derived from an EMBL/GenBank/DDBJ whole genome shotgun (WGS) entry which is preliminary data.</text>
</comment>
<evidence type="ECO:0000256" key="1">
    <source>
        <dbReference type="ARBA" id="ARBA00004651"/>
    </source>
</evidence>
<dbReference type="Pfam" id="PF01899">
    <property type="entry name" value="MNHE"/>
    <property type="match status" value="1"/>
</dbReference>
<dbReference type="PANTHER" id="PTHR34584:SF1">
    <property type="entry name" value="NA(+)_H(+) ANTIPORTER SUBUNIT E1"/>
    <property type="match status" value="1"/>
</dbReference>
<comment type="similarity">
    <text evidence="2">Belongs to the CPA3 antiporters (TC 2.A.63) subunit E family.</text>
</comment>
<evidence type="ECO:0000313" key="7">
    <source>
        <dbReference type="EMBL" id="NVZ08987.1"/>
    </source>
</evidence>
<comment type="subcellular location">
    <subcellularLocation>
        <location evidence="1">Cell membrane</location>
        <topology evidence="1">Multi-pass membrane protein</topology>
    </subcellularLocation>
</comment>
<keyword evidence="4" id="KW-0812">Transmembrane</keyword>
<evidence type="ECO:0000256" key="2">
    <source>
        <dbReference type="ARBA" id="ARBA00006228"/>
    </source>
</evidence>
<dbReference type="GO" id="GO:0005886">
    <property type="term" value="C:plasma membrane"/>
    <property type="evidence" value="ECO:0007669"/>
    <property type="project" value="UniProtKB-SubCell"/>
</dbReference>
<keyword evidence="5" id="KW-1133">Transmembrane helix</keyword>
<keyword evidence="6" id="KW-0472">Membrane</keyword>
<keyword evidence="8" id="KW-1185">Reference proteome</keyword>
<evidence type="ECO:0000256" key="6">
    <source>
        <dbReference type="ARBA" id="ARBA00023136"/>
    </source>
</evidence>
<dbReference type="InterPro" id="IPR002758">
    <property type="entry name" value="Cation_antiport_E"/>
</dbReference>
<accession>A0A850RCJ3</accession>
<sequence>MESLRPVVNRDLQRHGDQGLPFARSALARGLAFYGGWLLLADPRLPVTPVLLADLAAGVPAAAAATWASLRLLPPTAGRIRYGALVRLVWRLLSQSVVSGIDVARRTLSPRLSLQPGYLTYPTRLPPGPGRAVFGALTGLMPGTLPVGTDAAGRLVYHCLDVMQPVAESLAIDETLLLQVLGQDDGHR</sequence>
<dbReference type="EMBL" id="JABZEO010000004">
    <property type="protein sequence ID" value="NVZ08987.1"/>
    <property type="molecule type" value="Genomic_DNA"/>
</dbReference>
<evidence type="ECO:0000256" key="5">
    <source>
        <dbReference type="ARBA" id="ARBA00022989"/>
    </source>
</evidence>
<dbReference type="Proteomes" id="UP000592294">
    <property type="component" value="Unassembled WGS sequence"/>
</dbReference>